<name>A0A3B1DGH1_9ZZZZ</name>
<sequence>MKKTIYAFLGILFGIILTKSEVISWFRIHDMFLFKEAYMYLVIGSAILTGSISVLILKKLKSASIIKRDMNFKGKDEHKGIIYGGLLFGVGWAITGACPGPIFAQIGAGEYAAFSTLAGAIVGAAVYHSVKSKLPH</sequence>
<evidence type="ECO:0000313" key="2">
    <source>
        <dbReference type="EMBL" id="VAX27747.1"/>
    </source>
</evidence>
<organism evidence="2">
    <name type="scientific">hydrothermal vent metagenome</name>
    <dbReference type="NCBI Taxonomy" id="652676"/>
    <lineage>
        <taxon>unclassified sequences</taxon>
        <taxon>metagenomes</taxon>
        <taxon>ecological metagenomes</taxon>
    </lineage>
</organism>
<feature type="transmembrane region" description="Helical" evidence="1">
    <location>
        <begin position="81"/>
        <end position="106"/>
    </location>
</feature>
<accession>A0A3B1DGH1</accession>
<proteinExistence type="predicted"/>
<keyword evidence="1" id="KW-0472">Membrane</keyword>
<gene>
    <name evidence="2" type="ORF">MNBD_IGNAVI01-2716</name>
</gene>
<dbReference type="EMBL" id="UOGD01000393">
    <property type="protein sequence ID" value="VAX27747.1"/>
    <property type="molecule type" value="Genomic_DNA"/>
</dbReference>
<dbReference type="Pfam" id="PF04143">
    <property type="entry name" value="Sulf_transp"/>
    <property type="match status" value="1"/>
</dbReference>
<keyword evidence="1" id="KW-0812">Transmembrane</keyword>
<feature type="transmembrane region" description="Helical" evidence="1">
    <location>
        <begin position="7"/>
        <end position="26"/>
    </location>
</feature>
<evidence type="ECO:0000256" key="1">
    <source>
        <dbReference type="SAM" id="Phobius"/>
    </source>
</evidence>
<feature type="transmembrane region" description="Helical" evidence="1">
    <location>
        <begin position="112"/>
        <end position="130"/>
    </location>
</feature>
<feature type="transmembrane region" description="Helical" evidence="1">
    <location>
        <begin position="38"/>
        <end position="60"/>
    </location>
</feature>
<dbReference type="AlphaFoldDB" id="A0A3B1DGH1"/>
<dbReference type="InterPro" id="IPR007272">
    <property type="entry name" value="Sulf_transp_TsuA/YedE"/>
</dbReference>
<reference evidence="2" key="1">
    <citation type="submission" date="2018-06" db="EMBL/GenBank/DDBJ databases">
        <authorList>
            <person name="Zhirakovskaya E."/>
        </authorList>
    </citation>
    <scope>NUCLEOTIDE SEQUENCE</scope>
</reference>
<keyword evidence="1" id="KW-1133">Transmembrane helix</keyword>
<protein>
    <submittedName>
        <fullName evidence="2">Uncharacterized protein</fullName>
    </submittedName>
</protein>